<dbReference type="RefSeq" id="WP_041958487.1">
    <property type="nucleotide sequence ID" value="NZ_JRPN01000024.1"/>
</dbReference>
<evidence type="ECO:0000313" key="3">
    <source>
        <dbReference type="Proteomes" id="UP000030377"/>
    </source>
</evidence>
<feature type="compositionally biased region" description="Acidic residues" evidence="1">
    <location>
        <begin position="129"/>
        <end position="141"/>
    </location>
</feature>
<feature type="region of interest" description="Disordered" evidence="1">
    <location>
        <begin position="80"/>
        <end position="179"/>
    </location>
</feature>
<feature type="compositionally biased region" description="Polar residues" evidence="1">
    <location>
        <begin position="157"/>
        <end position="171"/>
    </location>
</feature>
<evidence type="ECO:0000256" key="1">
    <source>
        <dbReference type="SAM" id="MobiDB-lite"/>
    </source>
</evidence>
<accession>A0A0A3XR63</accession>
<feature type="compositionally biased region" description="Acidic residues" evidence="1">
    <location>
        <begin position="80"/>
        <end position="95"/>
    </location>
</feature>
<organism evidence="2 3">
    <name type="scientific">Bradyrhizobium japonicum</name>
    <dbReference type="NCBI Taxonomy" id="375"/>
    <lineage>
        <taxon>Bacteria</taxon>
        <taxon>Pseudomonadati</taxon>
        <taxon>Pseudomonadota</taxon>
        <taxon>Alphaproteobacteria</taxon>
        <taxon>Hyphomicrobiales</taxon>
        <taxon>Nitrobacteraceae</taxon>
        <taxon>Bradyrhizobium</taxon>
    </lineage>
</organism>
<name>A0A0A3XR63_BRAJP</name>
<comment type="caution">
    <text evidence="2">The sequence shown here is derived from an EMBL/GenBank/DDBJ whole genome shotgun (WGS) entry which is preliminary data.</text>
</comment>
<evidence type="ECO:0000313" key="2">
    <source>
        <dbReference type="EMBL" id="KGT75774.1"/>
    </source>
</evidence>
<gene>
    <name evidence="2" type="ORF">MA20_31740</name>
</gene>
<reference evidence="2 3" key="1">
    <citation type="submission" date="2014-09" db="EMBL/GenBank/DDBJ databases">
        <title>Draft genome of Bradyrhizobium japonicum Is-34.</title>
        <authorList>
            <person name="Tsurumaru H."/>
            <person name="Yamakawa T."/>
            <person name="Hashimoto S."/>
            <person name="Okizaki K."/>
            <person name="Kanesaki Y."/>
            <person name="Yoshikawa H."/>
            <person name="Yajima S."/>
        </authorList>
    </citation>
    <scope>NUCLEOTIDE SEQUENCE [LARGE SCALE GENOMIC DNA]</scope>
    <source>
        <strain evidence="2 3">Is-34</strain>
    </source>
</reference>
<protein>
    <submittedName>
        <fullName evidence="2">Uncharacterized protein</fullName>
    </submittedName>
</protein>
<dbReference type="AlphaFoldDB" id="A0A0A3XR63"/>
<feature type="compositionally biased region" description="Basic and acidic residues" evidence="1">
    <location>
        <begin position="114"/>
        <end position="128"/>
    </location>
</feature>
<dbReference type="EMBL" id="JRPN01000024">
    <property type="protein sequence ID" value="KGT75774.1"/>
    <property type="molecule type" value="Genomic_DNA"/>
</dbReference>
<dbReference type="Proteomes" id="UP000030377">
    <property type="component" value="Unassembled WGS sequence"/>
</dbReference>
<proteinExistence type="predicted"/>
<sequence>MPHDQHHDPRSYLGTEARIIAEDDTHTVIALRAEKAFLRRNPPLIAALADLVAPTAPASAAAAAAIAIEQLISFVDDLDGDADLEESGDLEEAGDAEPSLGAGNDVIQAGWARGPRDDREDEHDGREPDVDDEFSGDEEEPSLGSFDRLMNQDHSWRQTQGRNWVAHQNSDLEAEPRGT</sequence>